<reference evidence="1" key="1">
    <citation type="submission" date="2014-02" db="EMBL/GenBank/DDBJ databases">
        <authorList>
            <person name="Genoscope - CEA"/>
        </authorList>
    </citation>
    <scope>NUCLEOTIDE SEQUENCE</scope>
    <source>
        <strain evidence="1">LS3</strain>
    </source>
</reference>
<evidence type="ECO:0000313" key="1">
    <source>
        <dbReference type="EMBL" id="CDP33417.1"/>
    </source>
</evidence>
<protein>
    <submittedName>
        <fullName evidence="1">ARAD1A08932p</fullName>
    </submittedName>
</protein>
<dbReference type="AlphaFoldDB" id="A0A060T3D7"/>
<sequence length="93" mass="11150">MTLPIDIPRDGRLRTSKTDLEYHYWRREELYRLSVAQTDPRIERELLEANKIIAASQHRIAQEERMLRKRQHKALLNQSLTQALMPSPSVQRW</sequence>
<proteinExistence type="predicted"/>
<dbReference type="EMBL" id="HG937691">
    <property type="protein sequence ID" value="CDP33417.1"/>
    <property type="molecule type" value="Genomic_DNA"/>
</dbReference>
<accession>A0A060T3D7</accession>
<organism evidence="1">
    <name type="scientific">Blastobotrys adeninivorans</name>
    <name type="common">Yeast</name>
    <name type="synonym">Arxula adeninivorans</name>
    <dbReference type="NCBI Taxonomy" id="409370"/>
    <lineage>
        <taxon>Eukaryota</taxon>
        <taxon>Fungi</taxon>
        <taxon>Dikarya</taxon>
        <taxon>Ascomycota</taxon>
        <taxon>Saccharomycotina</taxon>
        <taxon>Dipodascomycetes</taxon>
        <taxon>Dipodascales</taxon>
        <taxon>Trichomonascaceae</taxon>
        <taxon>Blastobotrys</taxon>
    </lineage>
</organism>
<name>A0A060T3D7_BLAAD</name>
<gene>
    <name evidence="1" type="ORF">GNLVRS02_ARAD1A08932g</name>
</gene>
<reference evidence="1" key="2">
    <citation type="submission" date="2014-06" db="EMBL/GenBank/DDBJ databases">
        <title>The complete genome of Blastobotrys (Arxula) adeninivorans LS3 - a yeast of biotechnological interest.</title>
        <authorList>
            <person name="Kunze G."/>
            <person name="Gaillardin C."/>
            <person name="Czernicka M."/>
            <person name="Durrens P."/>
            <person name="Martin T."/>
            <person name="Boer E."/>
            <person name="Gabaldon T."/>
            <person name="Cruz J."/>
            <person name="Talla E."/>
            <person name="Marck C."/>
            <person name="Goffeau A."/>
            <person name="Barbe V."/>
            <person name="Baret P."/>
            <person name="Baronian K."/>
            <person name="Beier S."/>
            <person name="Bleykasten C."/>
            <person name="Bode R."/>
            <person name="Casaregola S."/>
            <person name="Despons L."/>
            <person name="Fairhead C."/>
            <person name="Giersberg M."/>
            <person name="Gierski P."/>
            <person name="Hahnel U."/>
            <person name="Hartmann A."/>
            <person name="Jankowska D."/>
            <person name="Jubin C."/>
            <person name="Jung P."/>
            <person name="Lafontaine I."/>
            <person name="Leh-Louis V."/>
            <person name="Lemaire M."/>
            <person name="Marcet-Houben M."/>
            <person name="Mascher M."/>
            <person name="Morel G."/>
            <person name="Richard G.-F."/>
            <person name="Riechen J."/>
            <person name="Sacerdot C."/>
            <person name="Sarkar A."/>
            <person name="Savel G."/>
            <person name="Schacherer J."/>
            <person name="Sherman D."/>
            <person name="Straub M.-L."/>
            <person name="Stein N."/>
            <person name="Thierry A."/>
            <person name="Trautwein-Schult A."/>
            <person name="Westhof E."/>
            <person name="Worch S."/>
            <person name="Dujon B."/>
            <person name="Souciet J.-L."/>
            <person name="Wincker P."/>
            <person name="Scholz U."/>
            <person name="Neuveglise N."/>
        </authorList>
    </citation>
    <scope>NUCLEOTIDE SEQUENCE</scope>
    <source>
        <strain evidence="1">LS3</strain>
    </source>
</reference>